<evidence type="ECO:0000256" key="1">
    <source>
        <dbReference type="SAM" id="Coils"/>
    </source>
</evidence>
<keyword evidence="1" id="KW-0175">Coiled coil</keyword>
<reference evidence="2 3" key="1">
    <citation type="submission" date="2020-07" db="EMBL/GenBank/DDBJ databases">
        <title>Draft genome sequence of violacein-producing bacteria and related species.</title>
        <authorList>
            <person name="Wilson H.S."/>
            <person name="De Leon M.E."/>
        </authorList>
    </citation>
    <scope>NUCLEOTIDE SEQUENCE [LARGE SCALE GENOMIC DNA]</scope>
    <source>
        <strain evidence="2 3">HSC-21Su07</strain>
    </source>
</reference>
<dbReference type="EMBL" id="JACERN010000042">
    <property type="protein sequence ID" value="MBA4710518.1"/>
    <property type="molecule type" value="Genomic_DNA"/>
</dbReference>
<organism evidence="2 3">
    <name type="scientific">Aquitalea aquatica</name>
    <dbReference type="NCBI Taxonomy" id="3044273"/>
    <lineage>
        <taxon>Bacteria</taxon>
        <taxon>Pseudomonadati</taxon>
        <taxon>Pseudomonadota</taxon>
        <taxon>Betaproteobacteria</taxon>
        <taxon>Neisseriales</taxon>
        <taxon>Chromobacteriaceae</taxon>
        <taxon>Aquitalea</taxon>
    </lineage>
</organism>
<accession>A0A838Y9J6</accession>
<proteinExistence type="predicted"/>
<gene>
    <name evidence="2" type="ORF">H2Z84_19260</name>
</gene>
<evidence type="ECO:0000313" key="3">
    <source>
        <dbReference type="Proteomes" id="UP000545606"/>
    </source>
</evidence>
<dbReference type="RefSeq" id="WP_181837392.1">
    <property type="nucleotide sequence ID" value="NZ_JACERN010000042.1"/>
</dbReference>
<name>A0A838Y9J6_9NEIS</name>
<evidence type="ECO:0000313" key="2">
    <source>
        <dbReference type="EMBL" id="MBA4710518.1"/>
    </source>
</evidence>
<feature type="coiled-coil region" evidence="1">
    <location>
        <begin position="27"/>
        <end position="54"/>
    </location>
</feature>
<sequence length="83" mass="9505">MDLKHLIKQAATRIGVAIANRRIEAGYRKQARLLATHQAEIARLQSEQQREMQQLAGIISRREAAKIQLNYRSQVLEDVGRLI</sequence>
<keyword evidence="3" id="KW-1185">Reference proteome</keyword>
<dbReference type="AlphaFoldDB" id="A0A838Y9J6"/>
<protein>
    <submittedName>
        <fullName evidence="2">Uncharacterized protein</fullName>
    </submittedName>
</protein>
<comment type="caution">
    <text evidence="2">The sequence shown here is derived from an EMBL/GenBank/DDBJ whole genome shotgun (WGS) entry which is preliminary data.</text>
</comment>
<dbReference type="Proteomes" id="UP000545606">
    <property type="component" value="Unassembled WGS sequence"/>
</dbReference>